<evidence type="ECO:0000313" key="1">
    <source>
        <dbReference type="EMBL" id="CAG8789812.1"/>
    </source>
</evidence>
<sequence length="40" mass="4538">PAIFDNNQINMHNNNENTNVNTNLNHQDSNIDISAMNNIN</sequence>
<feature type="non-terminal residue" evidence="1">
    <location>
        <position position="1"/>
    </location>
</feature>
<organism evidence="1 2">
    <name type="scientific">Cetraspora pellucida</name>
    <dbReference type="NCBI Taxonomy" id="1433469"/>
    <lineage>
        <taxon>Eukaryota</taxon>
        <taxon>Fungi</taxon>
        <taxon>Fungi incertae sedis</taxon>
        <taxon>Mucoromycota</taxon>
        <taxon>Glomeromycotina</taxon>
        <taxon>Glomeromycetes</taxon>
        <taxon>Diversisporales</taxon>
        <taxon>Gigasporaceae</taxon>
        <taxon>Cetraspora</taxon>
    </lineage>
</organism>
<reference evidence="1" key="1">
    <citation type="submission" date="2021-06" db="EMBL/GenBank/DDBJ databases">
        <authorList>
            <person name="Kallberg Y."/>
            <person name="Tangrot J."/>
            <person name="Rosling A."/>
        </authorList>
    </citation>
    <scope>NUCLEOTIDE SEQUENCE</scope>
    <source>
        <strain evidence="1">28 12/20/2015</strain>
    </source>
</reference>
<gene>
    <name evidence="1" type="ORF">SPELUC_LOCUS17129</name>
</gene>
<evidence type="ECO:0000313" key="2">
    <source>
        <dbReference type="Proteomes" id="UP000789366"/>
    </source>
</evidence>
<dbReference type="EMBL" id="CAJVPW010067940">
    <property type="protein sequence ID" value="CAG8789812.1"/>
    <property type="molecule type" value="Genomic_DNA"/>
</dbReference>
<protein>
    <submittedName>
        <fullName evidence="1">7426_t:CDS:1</fullName>
    </submittedName>
</protein>
<proteinExistence type="predicted"/>
<comment type="caution">
    <text evidence="1">The sequence shown here is derived from an EMBL/GenBank/DDBJ whole genome shotgun (WGS) entry which is preliminary data.</text>
</comment>
<keyword evidence="2" id="KW-1185">Reference proteome</keyword>
<name>A0ACA9RE36_9GLOM</name>
<accession>A0ACA9RE36</accession>
<dbReference type="Proteomes" id="UP000789366">
    <property type="component" value="Unassembled WGS sequence"/>
</dbReference>
<feature type="non-terminal residue" evidence="1">
    <location>
        <position position="40"/>
    </location>
</feature>